<evidence type="ECO:0000256" key="1">
    <source>
        <dbReference type="ARBA" id="ARBA00004651"/>
    </source>
</evidence>
<feature type="transmembrane region" description="Helical" evidence="10">
    <location>
        <begin position="147"/>
        <end position="166"/>
    </location>
</feature>
<dbReference type="InterPro" id="IPR026898">
    <property type="entry name" value="PrsW"/>
</dbReference>
<evidence type="ECO:0000256" key="3">
    <source>
        <dbReference type="ARBA" id="ARBA00018997"/>
    </source>
</evidence>
<proteinExistence type="inferred from homology"/>
<feature type="transmembrane region" description="Helical" evidence="10">
    <location>
        <begin position="207"/>
        <end position="225"/>
    </location>
</feature>
<gene>
    <name evidence="11" type="ORF">COX37_00955</name>
</gene>
<evidence type="ECO:0000256" key="10">
    <source>
        <dbReference type="SAM" id="Phobius"/>
    </source>
</evidence>
<evidence type="ECO:0000256" key="9">
    <source>
        <dbReference type="ARBA" id="ARBA00023136"/>
    </source>
</evidence>
<comment type="similarity">
    <text evidence="2">Belongs to the protease PrsW family.</text>
</comment>
<reference evidence="11 12" key="1">
    <citation type="submission" date="2017-09" db="EMBL/GenBank/DDBJ databases">
        <title>Depth-based differentiation of microbial function through sediment-hosted aquifers and enrichment of novel symbionts in the deep terrestrial subsurface.</title>
        <authorList>
            <person name="Probst A.J."/>
            <person name="Ladd B."/>
            <person name="Jarett J.K."/>
            <person name="Geller-Mcgrath D.E."/>
            <person name="Sieber C.M."/>
            <person name="Emerson J.B."/>
            <person name="Anantharaman K."/>
            <person name="Thomas B.C."/>
            <person name="Malmstrom R."/>
            <person name="Stieglmeier M."/>
            <person name="Klingl A."/>
            <person name="Woyke T."/>
            <person name="Ryan C.M."/>
            <person name="Banfield J.F."/>
        </authorList>
    </citation>
    <scope>NUCLEOTIDE SEQUENCE [LARGE SCALE GENOMIC DNA]</scope>
    <source>
        <strain evidence="11">CG23_combo_of_CG06-09_8_20_14_all_39_17</strain>
    </source>
</reference>
<keyword evidence="5" id="KW-0645">Protease</keyword>
<dbReference type="AlphaFoldDB" id="A0A2G9YW76"/>
<evidence type="ECO:0000256" key="6">
    <source>
        <dbReference type="ARBA" id="ARBA00022692"/>
    </source>
</evidence>
<dbReference type="GO" id="GO:0005886">
    <property type="term" value="C:plasma membrane"/>
    <property type="evidence" value="ECO:0007669"/>
    <property type="project" value="UniProtKB-SubCell"/>
</dbReference>
<feature type="transmembrane region" description="Helical" evidence="10">
    <location>
        <begin position="106"/>
        <end position="127"/>
    </location>
</feature>
<evidence type="ECO:0000313" key="11">
    <source>
        <dbReference type="EMBL" id="PIP22993.1"/>
    </source>
</evidence>
<dbReference type="Proteomes" id="UP000229976">
    <property type="component" value="Unassembled WGS sequence"/>
</dbReference>
<comment type="subcellular location">
    <subcellularLocation>
        <location evidence="1">Cell membrane</location>
        <topology evidence="1">Multi-pass membrane protein</topology>
    </subcellularLocation>
</comment>
<dbReference type="PANTHER" id="PTHR36844">
    <property type="entry name" value="PROTEASE PRSW"/>
    <property type="match status" value="1"/>
</dbReference>
<evidence type="ECO:0000313" key="12">
    <source>
        <dbReference type="Proteomes" id="UP000229976"/>
    </source>
</evidence>
<protein>
    <recommendedName>
        <fullName evidence="3">Protease PrsW</fullName>
    </recommendedName>
</protein>
<dbReference type="Pfam" id="PF13367">
    <property type="entry name" value="PrsW-protease"/>
    <property type="match status" value="1"/>
</dbReference>
<comment type="caution">
    <text evidence="11">The sequence shown here is derived from an EMBL/GenBank/DDBJ whole genome shotgun (WGS) entry which is preliminary data.</text>
</comment>
<feature type="transmembrane region" description="Helical" evidence="10">
    <location>
        <begin position="34"/>
        <end position="51"/>
    </location>
</feature>
<evidence type="ECO:0000256" key="2">
    <source>
        <dbReference type="ARBA" id="ARBA00009165"/>
    </source>
</evidence>
<keyword evidence="9 10" id="KW-0472">Membrane</keyword>
<sequence length="241" mass="27327">MNCFFYVILGILPSIIWLLFYLGKDAHPESKQQVLKIFCYGALATLPAFFMEKTLSDGIKDLILPHLLFAIMNFTISIAMVEEFLKYLVVREKAVTHSEFDEPVDVMIYMIVAALGFAAVENILYIVSSLDFGASNNQVIKLSVSRFIGATFLHTLCSGIIGYFWAMSLFRRTEKTRCLLLGFFIAVMLHGIYNFSKMEISGETEMAVVELSILIGSAIFVFWGFERLKKMPSVCHHKIKN</sequence>
<keyword evidence="8 10" id="KW-1133">Transmembrane helix</keyword>
<dbReference type="GO" id="GO:0006508">
    <property type="term" value="P:proteolysis"/>
    <property type="evidence" value="ECO:0007669"/>
    <property type="project" value="UniProtKB-KW"/>
</dbReference>
<dbReference type="InterPro" id="IPR023596">
    <property type="entry name" value="Peptidase_PrsW_arch/bac"/>
</dbReference>
<evidence type="ECO:0000256" key="8">
    <source>
        <dbReference type="ARBA" id="ARBA00022989"/>
    </source>
</evidence>
<dbReference type="PIRSF" id="PIRSF016933">
    <property type="entry name" value="PrsW"/>
    <property type="match status" value="1"/>
</dbReference>
<feature type="transmembrane region" description="Helical" evidence="10">
    <location>
        <begin position="6"/>
        <end position="22"/>
    </location>
</feature>
<organism evidence="11 12">
    <name type="scientific">Candidatus Nealsonbacteria bacterium CG23_combo_of_CG06-09_8_20_14_all_39_17</name>
    <dbReference type="NCBI Taxonomy" id="1974722"/>
    <lineage>
        <taxon>Bacteria</taxon>
        <taxon>Candidatus Nealsoniibacteriota</taxon>
    </lineage>
</organism>
<feature type="transmembrane region" description="Helical" evidence="10">
    <location>
        <begin position="178"/>
        <end position="195"/>
    </location>
</feature>
<dbReference type="EMBL" id="PCRO01000013">
    <property type="protein sequence ID" value="PIP22993.1"/>
    <property type="molecule type" value="Genomic_DNA"/>
</dbReference>
<dbReference type="GO" id="GO:0008233">
    <property type="term" value="F:peptidase activity"/>
    <property type="evidence" value="ECO:0007669"/>
    <property type="project" value="UniProtKB-KW"/>
</dbReference>
<evidence type="ECO:0000256" key="4">
    <source>
        <dbReference type="ARBA" id="ARBA00022475"/>
    </source>
</evidence>
<accession>A0A2G9YW76</accession>
<feature type="transmembrane region" description="Helical" evidence="10">
    <location>
        <begin position="63"/>
        <end position="85"/>
    </location>
</feature>
<keyword evidence="6 10" id="KW-0812">Transmembrane</keyword>
<keyword evidence="4" id="KW-1003">Cell membrane</keyword>
<dbReference type="PANTHER" id="PTHR36844:SF1">
    <property type="entry name" value="PROTEASE PRSW"/>
    <property type="match status" value="1"/>
</dbReference>
<evidence type="ECO:0000256" key="5">
    <source>
        <dbReference type="ARBA" id="ARBA00022670"/>
    </source>
</evidence>
<name>A0A2G9YW76_9BACT</name>
<keyword evidence="7" id="KW-0378">Hydrolase</keyword>
<evidence type="ECO:0000256" key="7">
    <source>
        <dbReference type="ARBA" id="ARBA00022801"/>
    </source>
</evidence>